<sequence length="125" mass="15510">MIINNKREQNINLIIELLKKLYPTKKIKYTFFNFNEDNFNNIENNITFYRINDNTFFSSDNINNFIRQTFQICFNFKNEINFNEIEKLENELINKKINYQLAQEFYLYEQNLYIVIYEIFLLLKR</sequence>
<evidence type="ECO:0000313" key="10">
    <source>
        <dbReference type="Proteomes" id="UP001214629"/>
    </source>
</evidence>
<evidence type="ECO:0000313" key="9">
    <source>
        <dbReference type="Proteomes" id="UP000464735"/>
    </source>
</evidence>
<evidence type="ECO:0000313" key="8">
    <source>
        <dbReference type="EMBL" id="WFG97199.1"/>
    </source>
</evidence>
<keyword evidence="10" id="KW-1185">Reference proteome</keyword>
<dbReference type="EMBL" id="CP046368">
    <property type="protein sequence ID" value="QIA68972.1"/>
    <property type="molecule type" value="Genomic_DNA"/>
</dbReference>
<dbReference type="KEGG" id="sck:SCITRI_00808"/>
<evidence type="ECO:0000313" key="7">
    <source>
        <dbReference type="EMBL" id="WFG97070.1"/>
    </source>
</evidence>
<accession>A0A1J0Z2D3</accession>
<dbReference type="EMBL" id="CP096246">
    <property type="protein sequence ID" value="WFG95669.1"/>
    <property type="molecule type" value="Genomic_DNA"/>
</dbReference>
<dbReference type="RefSeq" id="WP_071937187.1">
    <property type="nucleotide sequence ID" value="NZ_CP013197.1"/>
</dbReference>
<evidence type="ECO:0000313" key="4">
    <source>
        <dbReference type="EMBL" id="QIA69552.1"/>
    </source>
</evidence>
<protein>
    <submittedName>
        <fullName evidence="1">Uncharacterized protein</fullName>
    </submittedName>
</protein>
<evidence type="ECO:0000313" key="5">
    <source>
        <dbReference type="EMBL" id="WFG95669.1"/>
    </source>
</evidence>
<dbReference type="EMBL" id="CP046368">
    <property type="protein sequence ID" value="QIA69552.1"/>
    <property type="molecule type" value="Genomic_DNA"/>
</dbReference>
<name>A0A1J0Z2D3_SPICI</name>
<dbReference type="KEGG" id="sck:SCITRI_001937"/>
<evidence type="ECO:0000313" key="3">
    <source>
        <dbReference type="EMBL" id="QIA68972.1"/>
    </source>
</evidence>
<gene>
    <name evidence="1" type="ORF">GL298_03385</name>
    <name evidence="2" type="ORF">GL298_04880</name>
    <name evidence="3" type="ORF">GL298_05285</name>
    <name evidence="4" type="ORF">GL298_08850</name>
    <name evidence="7" type="ORF">M0C40_03445</name>
    <name evidence="8" type="ORF">M0C40_04150</name>
    <name evidence="5" type="ORF">M0C40_06100</name>
    <name evidence="6" type="ORF">M0C40_08650</name>
</gene>
<dbReference type="Proteomes" id="UP000464735">
    <property type="component" value="Chromosome"/>
</dbReference>
<dbReference type="KEGG" id="sck:SCITRI_001630"/>
<dbReference type="Proteomes" id="UP001214629">
    <property type="component" value="Chromosome"/>
</dbReference>
<evidence type="ECO:0000313" key="1">
    <source>
        <dbReference type="EMBL" id="QIA68638.1"/>
    </source>
</evidence>
<dbReference type="KEGG" id="sck:SCITRI_001171"/>
<evidence type="ECO:0000313" key="6">
    <source>
        <dbReference type="EMBL" id="WFG96144.1"/>
    </source>
</evidence>
<dbReference type="GeneID" id="54239742"/>
<dbReference type="KEGG" id="sck:SCITRI_00669"/>
<reference evidence="1 9" key="1">
    <citation type="submission" date="2019-11" db="EMBL/GenBank/DDBJ databases">
        <title>Whole genome sequencing and comparative genomics analyses of five strains of Spiroplasma citri.</title>
        <authorList>
            <person name="Yokomi R."/>
            <person name="Chen J."/>
            <person name="Rattner R."/>
            <person name="Vidalakis G."/>
        </authorList>
    </citation>
    <scope>NUCLEOTIDE SEQUENCE [LARGE SCALE GENOMIC DNA]</scope>
    <source>
        <strain evidence="1 9">BR12</strain>
    </source>
</reference>
<reference evidence="5 10" key="2">
    <citation type="submission" date="2022-04" db="EMBL/GenBank/DDBJ databases">
        <title>Whole genome of Spiroplasma citri.</title>
        <authorList>
            <person name="Khanchezar A."/>
            <person name="Izadpanah K."/>
            <person name="Taghavi M."/>
            <person name="Ghorbani A."/>
            <person name="Beven L."/>
        </authorList>
    </citation>
    <scope>NUCLEOTIDE SEQUENCE [LARGE SCALE GENOMIC DNA]</scope>
    <source>
        <strain evidence="5 10">D4</strain>
    </source>
</reference>
<dbReference type="EMBL" id="CP046368">
    <property type="protein sequence ID" value="QIA68638.1"/>
    <property type="molecule type" value="Genomic_DNA"/>
</dbReference>
<dbReference type="EMBL" id="CP096246">
    <property type="protein sequence ID" value="WFG97070.1"/>
    <property type="molecule type" value="Genomic_DNA"/>
</dbReference>
<evidence type="ECO:0000313" key="2">
    <source>
        <dbReference type="EMBL" id="QIA68895.1"/>
    </source>
</evidence>
<organism evidence="1 9">
    <name type="scientific">Spiroplasma citri</name>
    <dbReference type="NCBI Taxonomy" id="2133"/>
    <lineage>
        <taxon>Bacteria</taxon>
        <taxon>Bacillati</taxon>
        <taxon>Mycoplasmatota</taxon>
        <taxon>Mollicutes</taxon>
        <taxon>Entomoplasmatales</taxon>
        <taxon>Spiroplasmataceae</taxon>
        <taxon>Spiroplasma</taxon>
    </lineage>
</organism>
<dbReference type="AlphaFoldDB" id="A0A1J0Z2D3"/>
<dbReference type="EMBL" id="CP096246">
    <property type="protein sequence ID" value="WFG96144.1"/>
    <property type="molecule type" value="Genomic_DNA"/>
</dbReference>
<proteinExistence type="predicted"/>
<dbReference type="EMBL" id="CP096246">
    <property type="protein sequence ID" value="WFG97199.1"/>
    <property type="molecule type" value="Genomic_DNA"/>
</dbReference>
<dbReference type="EMBL" id="CP046368">
    <property type="protein sequence ID" value="QIA68895.1"/>
    <property type="molecule type" value="Genomic_DNA"/>
</dbReference>